<keyword evidence="2" id="KW-1133">Transmembrane helix</keyword>
<gene>
    <name evidence="3" type="ORF">PVBG_00650</name>
</gene>
<feature type="transmembrane region" description="Helical" evidence="2">
    <location>
        <begin position="423"/>
        <end position="446"/>
    </location>
</feature>
<feature type="region of interest" description="Disordered" evidence="1">
    <location>
        <begin position="179"/>
        <end position="199"/>
    </location>
</feature>
<feature type="transmembrane region" description="Helical" evidence="2">
    <location>
        <begin position="33"/>
        <end position="54"/>
    </location>
</feature>
<evidence type="ECO:0000256" key="2">
    <source>
        <dbReference type="SAM" id="Phobius"/>
    </source>
</evidence>
<protein>
    <recommendedName>
        <fullName evidence="5">Transporter</fullName>
    </recommendedName>
</protein>
<dbReference type="OrthoDB" id="387709at2759"/>
<feature type="transmembrane region" description="Helical" evidence="2">
    <location>
        <begin position="739"/>
        <end position="757"/>
    </location>
</feature>
<sequence>MSRSPRDADEKQNLPYAKRKDEEKKTVTRINALLCYLTLFVYTCFINIPCVYPLNVGDSFFAFYFTLQGVGSLVLGVLADVYGRAKCLKVCFTILIVSSVLMLFSAPPSVFSFEGKVKDGISSLNEMGITTTLLHQLGSFHSRGSPHRHATQTNKLAQEPPGRNTRGYSFLLQQGVSDEGTNVQTTKREKEKKIHQQVKPNSYSYEQLKNGEIKRVRKNHLKRGAYLFEVSTRGGATADLCSYPSGASPQGDHEESPSVIHQSDAAEVSLHRGVLNYGKSPSSKVSNSDERPHLGSMSSRSDKRGSDKRSRTKRSRSKRVRRANGGDPPSEDTPAGASQKGSKTGGEKRRQKFYPSGSPPHGAINGGTNEEDYSPVDRKRQICTQGRSNFTNELEYGGIANKGSDVWGGTPHEECASSAWGTLFYVLTLLCGFLTKGASNILCIIITESVKESHRAKAACAIFSVEHLSMVTIRLVIRLSELSNVHALYKANIFCFTVLSVASLKAVNLLVEALQRDVCFEQRCYVNEVCAECVEQEEDKGGNLGGLQNDHFDGINPPFEGINICTSPMWRDSPRAANHFANERSAHNKLPPGEKHPFRVEVASGGGTHWGNGLGSSTATSQPDFPQQKGNPQLGKNKIEYADLFKGQVVKSDEAKVTLLKKLHTNKAFWQFKENLKRRKKWEVYHTWVWYHLKAHKYVTLAVIGLTFLLHFLQINFFLTGDISITNMRSESLFRIFNNLSLLANSFVLFFSFFLFYHINNVVMRMLNFFAHVVIIFVSFSLLLFVPSPWEDEFALLGSSYTSYPSSILYVWYAFIFNSFLLFRRVCLFFFSINCVHTACRASLLGLFTCLGHLAAPSYVATLHTFRLLASPQWIVPFNLCCACFVCFFSLIITVAFIPHVSCSSVDFRLLDRAHLDHFLLHLCCGQSFSPHFFGAALLPAGWPPPPG</sequence>
<feature type="compositionally biased region" description="Basic and acidic residues" evidence="1">
    <location>
        <begin position="300"/>
        <end position="309"/>
    </location>
</feature>
<dbReference type="InterPro" id="IPR036259">
    <property type="entry name" value="MFS_trans_sf"/>
</dbReference>
<feature type="transmembrane region" description="Helical" evidence="2">
    <location>
        <begin position="60"/>
        <end position="78"/>
    </location>
</feature>
<organism evidence="3 4">
    <name type="scientific">Plasmodium vivax (strain Brazil I)</name>
    <dbReference type="NCBI Taxonomy" id="1033975"/>
    <lineage>
        <taxon>Eukaryota</taxon>
        <taxon>Sar</taxon>
        <taxon>Alveolata</taxon>
        <taxon>Apicomplexa</taxon>
        <taxon>Aconoidasida</taxon>
        <taxon>Haemosporida</taxon>
        <taxon>Plasmodiidae</taxon>
        <taxon>Plasmodium</taxon>
        <taxon>Plasmodium (Plasmodium)</taxon>
    </lineage>
</organism>
<proteinExistence type="predicted"/>
<feature type="transmembrane region" description="Helical" evidence="2">
    <location>
        <begin position="810"/>
        <end position="831"/>
    </location>
</feature>
<feature type="compositionally biased region" description="Basic residues" evidence="1">
    <location>
        <begin position="310"/>
        <end position="322"/>
    </location>
</feature>
<feature type="region of interest" description="Disordered" evidence="1">
    <location>
        <begin position="276"/>
        <end position="375"/>
    </location>
</feature>
<dbReference type="EMBL" id="KQ234875">
    <property type="protein sequence ID" value="KMZ83570.1"/>
    <property type="molecule type" value="Genomic_DNA"/>
</dbReference>
<name>A0A0J9SKJ1_PLAV1</name>
<feature type="transmembrane region" description="Helical" evidence="2">
    <location>
        <begin position="919"/>
        <end position="943"/>
    </location>
</feature>
<dbReference type="Gene3D" id="1.20.1250.20">
    <property type="entry name" value="MFS general substrate transporter like domains"/>
    <property type="match status" value="1"/>
</dbReference>
<feature type="transmembrane region" description="Helical" evidence="2">
    <location>
        <begin position="843"/>
        <end position="862"/>
    </location>
</feature>
<feature type="region of interest" description="Disordered" evidence="1">
    <location>
        <begin position="140"/>
        <end position="164"/>
    </location>
</feature>
<feature type="transmembrane region" description="Helical" evidence="2">
    <location>
        <begin position="90"/>
        <end position="111"/>
    </location>
</feature>
<dbReference type="AlphaFoldDB" id="A0A0J9SKJ1"/>
<dbReference type="Proteomes" id="UP000053327">
    <property type="component" value="Unassembled WGS sequence"/>
</dbReference>
<evidence type="ECO:0000313" key="4">
    <source>
        <dbReference type="Proteomes" id="UP000053327"/>
    </source>
</evidence>
<feature type="region of interest" description="Disordered" evidence="1">
    <location>
        <begin position="241"/>
        <end position="261"/>
    </location>
</feature>
<evidence type="ECO:0000313" key="3">
    <source>
        <dbReference type="EMBL" id="KMZ83570.1"/>
    </source>
</evidence>
<feature type="transmembrane region" description="Helical" evidence="2">
    <location>
        <begin position="769"/>
        <end position="790"/>
    </location>
</feature>
<dbReference type="SUPFAM" id="SSF103473">
    <property type="entry name" value="MFS general substrate transporter"/>
    <property type="match status" value="1"/>
</dbReference>
<evidence type="ECO:0008006" key="5">
    <source>
        <dbReference type="Google" id="ProtNLM"/>
    </source>
</evidence>
<accession>A0A0J9SKJ1</accession>
<feature type="transmembrane region" description="Helical" evidence="2">
    <location>
        <begin position="874"/>
        <end position="898"/>
    </location>
</feature>
<feature type="region of interest" description="Disordered" evidence="1">
    <location>
        <begin position="611"/>
        <end position="634"/>
    </location>
</feature>
<reference evidence="3 4" key="1">
    <citation type="submission" date="2011-08" db="EMBL/GenBank/DDBJ databases">
        <title>The Genome Sequence of Plasmodium vivax Brazil I.</title>
        <authorList>
            <consortium name="The Broad Institute Genome Sequencing Platform"/>
            <consortium name="The Broad Institute Genome Sequencing Center for Infectious Disease"/>
            <person name="Neafsey D."/>
            <person name="Carlton J."/>
            <person name="Barnwell J."/>
            <person name="Collins W."/>
            <person name="Escalante A."/>
            <person name="Mullikin J."/>
            <person name="Saul A."/>
            <person name="Guigo R."/>
            <person name="Camara F."/>
            <person name="Young S.K."/>
            <person name="Zeng Q."/>
            <person name="Gargeya S."/>
            <person name="Fitzgerald M."/>
            <person name="Haas B."/>
            <person name="Abouelleil A."/>
            <person name="Alvarado L."/>
            <person name="Arachchi H.M."/>
            <person name="Berlin A."/>
            <person name="Brown A."/>
            <person name="Chapman S.B."/>
            <person name="Chen Z."/>
            <person name="Dunbar C."/>
            <person name="Freedman E."/>
            <person name="Gearin G."/>
            <person name="Gellesch M."/>
            <person name="Goldberg J."/>
            <person name="Griggs A."/>
            <person name="Gujja S."/>
            <person name="Heiman D."/>
            <person name="Howarth C."/>
            <person name="Larson L."/>
            <person name="Lui A."/>
            <person name="MacDonald P.J.P."/>
            <person name="Montmayeur A."/>
            <person name="Murphy C."/>
            <person name="Neiman D."/>
            <person name="Pearson M."/>
            <person name="Priest M."/>
            <person name="Roberts A."/>
            <person name="Saif S."/>
            <person name="Shea T."/>
            <person name="Shenoy N."/>
            <person name="Sisk P."/>
            <person name="Stolte C."/>
            <person name="Sykes S."/>
            <person name="Wortman J."/>
            <person name="Nusbaum C."/>
            <person name="Birren B."/>
        </authorList>
    </citation>
    <scope>NUCLEOTIDE SEQUENCE [LARGE SCALE GENOMIC DNA]</scope>
    <source>
        <strain evidence="3 4">Brazil I</strain>
    </source>
</reference>
<evidence type="ECO:0000256" key="1">
    <source>
        <dbReference type="SAM" id="MobiDB-lite"/>
    </source>
</evidence>
<keyword evidence="2" id="KW-0472">Membrane</keyword>
<feature type="transmembrane region" description="Helical" evidence="2">
    <location>
        <begin position="698"/>
        <end position="719"/>
    </location>
</feature>
<feature type="compositionally biased region" description="Polar residues" evidence="1">
    <location>
        <begin position="615"/>
        <end position="631"/>
    </location>
</feature>
<keyword evidence="2" id="KW-0812">Transmembrane</keyword>